<evidence type="ECO:0000313" key="2">
    <source>
        <dbReference type="EMBL" id="KGM07410.1"/>
    </source>
</evidence>
<evidence type="ECO:0000259" key="1">
    <source>
        <dbReference type="Pfam" id="PF14238"/>
    </source>
</evidence>
<gene>
    <name evidence="2" type="ORF">LP43_1021</name>
</gene>
<accession>A0A0A0BHQ7</accession>
<comment type="caution">
    <text evidence="2">The sequence shown here is derived from an EMBL/GenBank/DDBJ whole genome shotgun (WGS) entry which is preliminary data.</text>
</comment>
<evidence type="ECO:0000313" key="3">
    <source>
        <dbReference type="Proteomes" id="UP000029999"/>
    </source>
</evidence>
<sequence>MKSSYLTNLVLLIVVLALLWLSQREQLVSDQTPTISSLSAPDVSAIEIAQTNKPVIKLERQHDAWMLTAPFNAQANQTRINLLLSLLSAPVYGHFQPMDQASLDQFGLSKPETTLTFNEQHFYFGGVETLNKRRYVLHKEVIYLLDDNVAPLLRASAGSFVDNRLLAEQNTITQLTISDLGDNEISLSLQDGHWKSSGFQSNTDQLKSIIDSWQLAYAMQVRYLDKQTISTLPAPQIRISLENRAEPLELIMTETAQSLQIVNPALQLQYDFPLALKKQLLPNTDTE</sequence>
<name>A0A0A0BHQ7_9GAMM</name>
<dbReference type="Proteomes" id="UP000029999">
    <property type="component" value="Unassembled WGS sequence"/>
</dbReference>
<dbReference type="AlphaFoldDB" id="A0A0A0BHQ7"/>
<organism evidence="2 3">
    <name type="scientific">Methylophaga thiooxydans</name>
    <dbReference type="NCBI Taxonomy" id="392484"/>
    <lineage>
        <taxon>Bacteria</taxon>
        <taxon>Pseudomonadati</taxon>
        <taxon>Pseudomonadota</taxon>
        <taxon>Gammaproteobacteria</taxon>
        <taxon>Thiotrichales</taxon>
        <taxon>Piscirickettsiaceae</taxon>
        <taxon>Methylophaga</taxon>
    </lineage>
</organism>
<dbReference type="RefSeq" id="WP_036312653.1">
    <property type="nucleotide sequence ID" value="NZ_JRQD01000002.1"/>
</dbReference>
<feature type="domain" description="DUF4340" evidence="1">
    <location>
        <begin position="65"/>
        <end position="215"/>
    </location>
</feature>
<dbReference type="STRING" id="392484.LP43_1021"/>
<dbReference type="InterPro" id="IPR025641">
    <property type="entry name" value="DUF4340"/>
</dbReference>
<reference evidence="2 3" key="1">
    <citation type="submission" date="2014-09" db="EMBL/GenBank/DDBJ databases">
        <authorList>
            <person name="Grob C."/>
            <person name="Taubert M."/>
            <person name="Howat A.M."/>
            <person name="Burns O.J."/>
            <person name="Dixon J.L."/>
            <person name="Chen Y."/>
            <person name="Murrell J.C."/>
        </authorList>
    </citation>
    <scope>NUCLEOTIDE SEQUENCE [LARGE SCALE GENOMIC DNA]</scope>
    <source>
        <strain evidence="2">L4</strain>
    </source>
</reference>
<dbReference type="Pfam" id="PF14238">
    <property type="entry name" value="DUF4340"/>
    <property type="match status" value="1"/>
</dbReference>
<proteinExistence type="predicted"/>
<protein>
    <recommendedName>
        <fullName evidence="1">DUF4340 domain-containing protein</fullName>
    </recommendedName>
</protein>
<dbReference type="EMBL" id="JRQD01000002">
    <property type="protein sequence ID" value="KGM07410.1"/>
    <property type="molecule type" value="Genomic_DNA"/>
</dbReference>